<dbReference type="InterPro" id="IPR002935">
    <property type="entry name" value="SAM_O-MeTrfase"/>
</dbReference>
<evidence type="ECO:0000313" key="4">
    <source>
        <dbReference type="EMBL" id="GAA4812419.1"/>
    </source>
</evidence>
<dbReference type="PROSITE" id="PS51682">
    <property type="entry name" value="SAM_OMT_I"/>
    <property type="match status" value="1"/>
</dbReference>
<evidence type="ECO:0000256" key="2">
    <source>
        <dbReference type="ARBA" id="ARBA00022679"/>
    </source>
</evidence>
<keyword evidence="3" id="KW-0949">S-adenosyl-L-methionine</keyword>
<dbReference type="Gene3D" id="3.40.50.150">
    <property type="entry name" value="Vaccinia Virus protein VP39"/>
    <property type="match status" value="1"/>
</dbReference>
<reference evidence="5" key="1">
    <citation type="journal article" date="2019" name="Int. J. Syst. Evol. Microbiol.">
        <title>The Global Catalogue of Microorganisms (GCM) 10K type strain sequencing project: providing services to taxonomists for standard genome sequencing and annotation.</title>
        <authorList>
            <consortium name="The Broad Institute Genomics Platform"/>
            <consortium name="The Broad Institute Genome Sequencing Center for Infectious Disease"/>
            <person name="Wu L."/>
            <person name="Ma J."/>
        </authorList>
    </citation>
    <scope>NUCLEOTIDE SEQUENCE [LARGE SCALE GENOMIC DNA]</scope>
    <source>
        <strain evidence="5">JCM 18542</strain>
    </source>
</reference>
<protein>
    <submittedName>
        <fullName evidence="4">O-methyltransferase</fullName>
    </submittedName>
</protein>
<organism evidence="4 5">
    <name type="scientific">Tomitella cavernea</name>
    <dbReference type="NCBI Taxonomy" id="1387982"/>
    <lineage>
        <taxon>Bacteria</taxon>
        <taxon>Bacillati</taxon>
        <taxon>Actinomycetota</taxon>
        <taxon>Actinomycetes</taxon>
        <taxon>Mycobacteriales</taxon>
        <taxon>Tomitella</taxon>
    </lineage>
</organism>
<name>A0ABP9CN93_9ACTN</name>
<dbReference type="EMBL" id="BAABKQ010000001">
    <property type="protein sequence ID" value="GAA4812419.1"/>
    <property type="molecule type" value="Genomic_DNA"/>
</dbReference>
<comment type="caution">
    <text evidence="4">The sequence shown here is derived from an EMBL/GenBank/DDBJ whole genome shotgun (WGS) entry which is preliminary data.</text>
</comment>
<dbReference type="CDD" id="cd02440">
    <property type="entry name" value="AdoMet_MTases"/>
    <property type="match status" value="1"/>
</dbReference>
<dbReference type="SUPFAM" id="SSF53335">
    <property type="entry name" value="S-adenosyl-L-methionine-dependent methyltransferases"/>
    <property type="match status" value="1"/>
</dbReference>
<keyword evidence="5" id="KW-1185">Reference proteome</keyword>
<evidence type="ECO:0000313" key="5">
    <source>
        <dbReference type="Proteomes" id="UP001500839"/>
    </source>
</evidence>
<sequence>MTEDDRTVDSAASSAAAAFAGDRMAARAAGAAAPVPDPAALADARERAADLGVGAVSDSVGTALAMFSRMADARTAVEVGTGAGVSAQWLLSGMRHDGVLTTIDIEPEHQRTARAALSGAGIASARTRLIGGRGLEVLPRLADDAYEMMFVDCGGTDHARYLAEAVRLLRPGGVVVMHGLITAGGPARHDSAPHDPAHHRSQAAVDAREALRTATEHDLLLPALLPLGDGLLCAARV</sequence>
<dbReference type="Proteomes" id="UP001500839">
    <property type="component" value="Unassembled WGS sequence"/>
</dbReference>
<keyword evidence="2" id="KW-0808">Transferase</keyword>
<evidence type="ECO:0000256" key="3">
    <source>
        <dbReference type="ARBA" id="ARBA00022691"/>
    </source>
</evidence>
<accession>A0ABP9CN93</accession>
<proteinExistence type="predicted"/>
<dbReference type="Pfam" id="PF13578">
    <property type="entry name" value="Methyltransf_24"/>
    <property type="match status" value="1"/>
</dbReference>
<gene>
    <name evidence="4" type="ORF">GCM10023353_16510</name>
</gene>
<dbReference type="PANTHER" id="PTHR43167:SF1">
    <property type="entry name" value="PUTATIVE (AFU_ORTHOLOGUE AFUA_6G01830)-RELATED"/>
    <property type="match status" value="1"/>
</dbReference>
<keyword evidence="1" id="KW-0489">Methyltransferase</keyword>
<dbReference type="InterPro" id="IPR029063">
    <property type="entry name" value="SAM-dependent_MTases_sf"/>
</dbReference>
<evidence type="ECO:0000256" key="1">
    <source>
        <dbReference type="ARBA" id="ARBA00022603"/>
    </source>
</evidence>
<dbReference type="PANTHER" id="PTHR43167">
    <property type="entry name" value="PUTATIVE (AFU_ORTHOLOGUE AFUA_6G01830)-RELATED"/>
    <property type="match status" value="1"/>
</dbReference>